<evidence type="ECO:0000313" key="1">
    <source>
        <dbReference type="EMBL" id="MFO3667719.1"/>
    </source>
</evidence>
<dbReference type="InterPro" id="IPR023214">
    <property type="entry name" value="HAD_sf"/>
</dbReference>
<evidence type="ECO:0000313" key="2">
    <source>
        <dbReference type="Proteomes" id="UP001637994"/>
    </source>
</evidence>
<reference evidence="1 2" key="1">
    <citation type="journal article" date="2025" name="Anaerobe">
        <title>Description of Anaerococcus kampingiae sp. nov., Anaerococcus groningensis sp. nov., Anaerococcus martiniensis sp. nov., and Anaerococcus cruorum sp. nov., isolated from human clinical specimens.</title>
        <authorList>
            <person name="Boiten K.E."/>
            <person name="Meijer J."/>
            <person name="van Wezel E.M."/>
            <person name="Veloo A.C.M."/>
        </authorList>
    </citation>
    <scope>NUCLEOTIDE SEQUENCE [LARGE SCALE GENOMIC DNA]</scope>
    <source>
        <strain evidence="1 2">ENR0874</strain>
    </source>
</reference>
<dbReference type="EMBL" id="JBGMEF010000031">
    <property type="protein sequence ID" value="MFO3667719.1"/>
    <property type="molecule type" value="Genomic_DNA"/>
</dbReference>
<dbReference type="NCBIfam" id="TIGR01484">
    <property type="entry name" value="HAD-SF-IIB"/>
    <property type="match status" value="1"/>
</dbReference>
<proteinExistence type="predicted"/>
<gene>
    <name evidence="1" type="ORF">ACCQ42_08050</name>
</gene>
<dbReference type="EC" id="3.1.3.-" evidence="1"/>
<dbReference type="Gene3D" id="3.40.50.1000">
    <property type="entry name" value="HAD superfamily/HAD-like"/>
    <property type="match status" value="2"/>
</dbReference>
<organism evidence="1 2">
    <name type="scientific">Anaerococcus kampingae</name>
    <dbReference type="NCBI Taxonomy" id="3115614"/>
    <lineage>
        <taxon>Bacteria</taxon>
        <taxon>Bacillati</taxon>
        <taxon>Bacillota</taxon>
        <taxon>Tissierellia</taxon>
        <taxon>Tissierellales</taxon>
        <taxon>Peptoniphilaceae</taxon>
        <taxon>Anaerococcus</taxon>
    </lineage>
</organism>
<dbReference type="PANTHER" id="PTHR10000">
    <property type="entry name" value="PHOSPHOSERINE PHOSPHATASE"/>
    <property type="match status" value="1"/>
</dbReference>
<protein>
    <submittedName>
        <fullName evidence="1">HAD family hydrolase</fullName>
        <ecNumber evidence="1">3.1.3.-</ecNumber>
    </submittedName>
</protein>
<comment type="caution">
    <text evidence="1">The sequence shown here is derived from an EMBL/GenBank/DDBJ whole genome shotgun (WGS) entry which is preliminary data.</text>
</comment>
<keyword evidence="1" id="KW-0378">Hydrolase</keyword>
<name>A0ABW9MEV3_9FIRM</name>
<keyword evidence="2" id="KW-1185">Reference proteome</keyword>
<accession>A0ABW9MEV3</accession>
<dbReference type="Proteomes" id="UP001637994">
    <property type="component" value="Unassembled WGS sequence"/>
</dbReference>
<dbReference type="GO" id="GO:0016787">
    <property type="term" value="F:hydrolase activity"/>
    <property type="evidence" value="ECO:0007669"/>
    <property type="project" value="UniProtKB-KW"/>
</dbReference>
<dbReference type="InterPro" id="IPR036412">
    <property type="entry name" value="HAD-like_sf"/>
</dbReference>
<dbReference type="RefSeq" id="WP_410035872.1">
    <property type="nucleotide sequence ID" value="NZ_JBGMEF010000031.1"/>
</dbReference>
<dbReference type="Gene3D" id="3.30.1240.10">
    <property type="match status" value="1"/>
</dbReference>
<dbReference type="Pfam" id="PF08282">
    <property type="entry name" value="Hydrolase_3"/>
    <property type="match status" value="1"/>
</dbReference>
<dbReference type="InterPro" id="IPR006379">
    <property type="entry name" value="HAD-SF_hydro_IIB"/>
</dbReference>
<dbReference type="PANTHER" id="PTHR10000:SF8">
    <property type="entry name" value="HAD SUPERFAMILY HYDROLASE-LIKE, TYPE 3"/>
    <property type="match status" value="1"/>
</dbReference>
<dbReference type="SUPFAM" id="SSF56784">
    <property type="entry name" value="HAD-like"/>
    <property type="match status" value="1"/>
</dbReference>
<sequence length="225" mass="25931">MMKLIASDFDGTILIDESISKNDIKAIRDFQNAGNLFGLVTGRSYHNLFPLIEGKIAPDYIIANNGGHILVRLNDTYKEIFKSVIKKPAAQKFIDLYAKNYEVTIFTEDRKLYDLEDVDKDIMALAIYTKDQVENHLEKIFDFHYSIGVVDVVNRGIDKQKGIDIIKDYYRYQDEVYAIGDDHNDIVFLKATKRSYTISYVTNPYVNKVCKHRVESIADLIKEVI</sequence>